<dbReference type="Proteomes" id="UP000198211">
    <property type="component" value="Unassembled WGS sequence"/>
</dbReference>
<gene>
    <name evidence="1" type="ORF">PHMEG_0001591</name>
</gene>
<keyword evidence="2" id="KW-1185">Reference proteome</keyword>
<dbReference type="EMBL" id="NBNE01000058">
    <property type="protein sequence ID" value="OWZ23524.1"/>
    <property type="molecule type" value="Genomic_DNA"/>
</dbReference>
<proteinExistence type="predicted"/>
<accession>A0A225X073</accession>
<evidence type="ECO:0000313" key="1">
    <source>
        <dbReference type="EMBL" id="OWZ23524.1"/>
    </source>
</evidence>
<sequence>MLHKLVQLDGCDVLVMQDQMDVTCGIIMQTKLQKLMKTKFLLEDQAGYHQQQLKAHIPVSFARRSLLVTGSASSVILQQPC</sequence>
<comment type="caution">
    <text evidence="1">The sequence shown here is derived from an EMBL/GenBank/DDBJ whole genome shotgun (WGS) entry which is preliminary data.</text>
</comment>
<dbReference type="AlphaFoldDB" id="A0A225X073"/>
<protein>
    <submittedName>
        <fullName evidence="1">Uncharacterized protein</fullName>
    </submittedName>
</protein>
<evidence type="ECO:0000313" key="2">
    <source>
        <dbReference type="Proteomes" id="UP000198211"/>
    </source>
</evidence>
<organism evidence="1 2">
    <name type="scientific">Phytophthora megakarya</name>
    <dbReference type="NCBI Taxonomy" id="4795"/>
    <lineage>
        <taxon>Eukaryota</taxon>
        <taxon>Sar</taxon>
        <taxon>Stramenopiles</taxon>
        <taxon>Oomycota</taxon>
        <taxon>Peronosporomycetes</taxon>
        <taxon>Peronosporales</taxon>
        <taxon>Peronosporaceae</taxon>
        <taxon>Phytophthora</taxon>
    </lineage>
</organism>
<name>A0A225X073_9STRA</name>
<reference evidence="2" key="1">
    <citation type="submission" date="2017-03" db="EMBL/GenBank/DDBJ databases">
        <title>Phytopthora megakarya and P. palmivora, two closely related causual agents of cacao black pod achieved similar genome size and gene model numbers by different mechanisms.</title>
        <authorList>
            <person name="Ali S."/>
            <person name="Shao J."/>
            <person name="Larry D.J."/>
            <person name="Kronmiller B."/>
            <person name="Shen D."/>
            <person name="Strem M.D."/>
            <person name="Melnick R.L."/>
            <person name="Guiltinan M.J."/>
            <person name="Tyler B.M."/>
            <person name="Meinhardt L.W."/>
            <person name="Bailey B.A."/>
        </authorList>
    </citation>
    <scope>NUCLEOTIDE SEQUENCE [LARGE SCALE GENOMIC DNA]</scope>
    <source>
        <strain evidence="2">zdho120</strain>
    </source>
</reference>